<dbReference type="EMBL" id="JBHSWD010000001">
    <property type="protein sequence ID" value="MFC6592339.1"/>
    <property type="molecule type" value="Genomic_DNA"/>
</dbReference>
<keyword evidence="3" id="KW-0804">Transcription</keyword>
<evidence type="ECO:0000256" key="1">
    <source>
        <dbReference type="ARBA" id="ARBA00023015"/>
    </source>
</evidence>
<evidence type="ECO:0000313" key="6">
    <source>
        <dbReference type="Proteomes" id="UP001596297"/>
    </source>
</evidence>
<dbReference type="Proteomes" id="UP001596297">
    <property type="component" value="Unassembled WGS sequence"/>
</dbReference>
<dbReference type="Pfam" id="PF13377">
    <property type="entry name" value="Peripla_BP_3"/>
    <property type="match status" value="1"/>
</dbReference>
<dbReference type="InterPro" id="IPR046335">
    <property type="entry name" value="LacI/GalR-like_sensor"/>
</dbReference>
<organism evidence="5 6">
    <name type="scientific">Deinococcus lacus</name>
    <dbReference type="NCBI Taxonomy" id="392561"/>
    <lineage>
        <taxon>Bacteria</taxon>
        <taxon>Thermotogati</taxon>
        <taxon>Deinococcota</taxon>
        <taxon>Deinococci</taxon>
        <taxon>Deinococcales</taxon>
        <taxon>Deinococcaceae</taxon>
        <taxon>Deinococcus</taxon>
    </lineage>
</organism>
<accession>A0ABW1YHJ7</accession>
<dbReference type="InterPro" id="IPR028082">
    <property type="entry name" value="Peripla_BP_I"/>
</dbReference>
<sequence length="138" mass="14921">MSRRSAVASWMRCAAWACSWRANSRLKTAVPWPRTRLLPLCSKGSGGGPAAIFAASDGLAAALQEQAFKRGLQTGKDILIMGYGDHGWTAAQQLSTVHIPAEQMGRAAAQLLLEQLGGYRGQPRVQRFEPRLALRASC</sequence>
<proteinExistence type="predicted"/>
<keyword evidence="2" id="KW-0238">DNA-binding</keyword>
<evidence type="ECO:0000313" key="5">
    <source>
        <dbReference type="EMBL" id="MFC6592339.1"/>
    </source>
</evidence>
<reference evidence="6" key="1">
    <citation type="journal article" date="2019" name="Int. J. Syst. Evol. Microbiol.">
        <title>The Global Catalogue of Microorganisms (GCM) 10K type strain sequencing project: providing services to taxonomists for standard genome sequencing and annotation.</title>
        <authorList>
            <consortium name="The Broad Institute Genomics Platform"/>
            <consortium name="The Broad Institute Genome Sequencing Center for Infectious Disease"/>
            <person name="Wu L."/>
            <person name="Ma J."/>
        </authorList>
    </citation>
    <scope>NUCLEOTIDE SEQUENCE [LARGE SCALE GENOMIC DNA]</scope>
    <source>
        <strain evidence="6">CGMCC 1.15772</strain>
    </source>
</reference>
<dbReference type="PANTHER" id="PTHR30146:SF120">
    <property type="entry name" value="ALANINE RACEMASE"/>
    <property type="match status" value="1"/>
</dbReference>
<evidence type="ECO:0000256" key="2">
    <source>
        <dbReference type="ARBA" id="ARBA00023125"/>
    </source>
</evidence>
<name>A0ABW1YHJ7_9DEIO</name>
<dbReference type="RefSeq" id="WP_380083364.1">
    <property type="nucleotide sequence ID" value="NZ_JBHSWD010000001.1"/>
</dbReference>
<evidence type="ECO:0000256" key="3">
    <source>
        <dbReference type="ARBA" id="ARBA00023163"/>
    </source>
</evidence>
<gene>
    <name evidence="5" type="ORF">ACFP81_10265</name>
</gene>
<keyword evidence="1" id="KW-0805">Transcription regulation</keyword>
<dbReference type="Gene3D" id="3.40.50.2300">
    <property type="match status" value="1"/>
</dbReference>
<evidence type="ECO:0000259" key="4">
    <source>
        <dbReference type="Pfam" id="PF13377"/>
    </source>
</evidence>
<comment type="caution">
    <text evidence="5">The sequence shown here is derived from an EMBL/GenBank/DDBJ whole genome shotgun (WGS) entry which is preliminary data.</text>
</comment>
<keyword evidence="6" id="KW-1185">Reference proteome</keyword>
<protein>
    <submittedName>
        <fullName evidence="5">Substrate-binding domain-containing protein</fullName>
    </submittedName>
</protein>
<feature type="domain" description="Transcriptional regulator LacI/GalR-like sensor" evidence="4">
    <location>
        <begin position="3"/>
        <end position="138"/>
    </location>
</feature>
<dbReference type="PANTHER" id="PTHR30146">
    <property type="entry name" value="LACI-RELATED TRANSCRIPTIONAL REPRESSOR"/>
    <property type="match status" value="1"/>
</dbReference>
<dbReference type="SUPFAM" id="SSF53822">
    <property type="entry name" value="Periplasmic binding protein-like I"/>
    <property type="match status" value="1"/>
</dbReference>